<reference evidence="4" key="1">
    <citation type="submission" date="2014-08" db="EMBL/GenBank/DDBJ databases">
        <title>Coriobacteriaceae sp. complete genome.</title>
        <authorList>
            <person name="Looft T."/>
            <person name="Bayles D.O."/>
            <person name="Stanton T.B."/>
        </authorList>
    </citation>
    <scope>NUCLEOTIDE SEQUENCE [LARGE SCALE GENOMIC DNA]</scope>
    <source>
        <strain evidence="4">68-1-3</strain>
    </source>
</reference>
<dbReference type="Proteomes" id="UP000031121">
    <property type="component" value="Chromosome"/>
</dbReference>
<dbReference type="RefSeq" id="WP_039688445.1">
    <property type="nucleotide sequence ID" value="NZ_CP009302.1"/>
</dbReference>
<feature type="region of interest" description="Disordered" evidence="1">
    <location>
        <begin position="1"/>
        <end position="22"/>
    </location>
</feature>
<evidence type="ECO:0000256" key="2">
    <source>
        <dbReference type="SAM" id="Phobius"/>
    </source>
</evidence>
<accession>A0A0A8B4G3</accession>
<evidence type="ECO:0000313" key="4">
    <source>
        <dbReference type="Proteomes" id="UP000031121"/>
    </source>
</evidence>
<keyword evidence="2" id="KW-0472">Membrane</keyword>
<organism evidence="3 4">
    <name type="scientific">Berryella intestinalis</name>
    <dbReference type="NCBI Taxonomy" id="1531429"/>
    <lineage>
        <taxon>Bacteria</taxon>
        <taxon>Bacillati</taxon>
        <taxon>Actinomycetota</taxon>
        <taxon>Coriobacteriia</taxon>
        <taxon>Eggerthellales</taxon>
        <taxon>Eggerthellaceae</taxon>
        <taxon>Berryella</taxon>
    </lineage>
</organism>
<dbReference type="STRING" id="1531429.JI75_02420"/>
<reference evidence="3 4" key="2">
    <citation type="journal article" date="2015" name="Genome Announc.">
        <title>Complete Genome Sequence of Coriobacteriaceae Strain 68-1-3, a Novel Mucus-Degrading Isolate from the Swine Intestinal Tract.</title>
        <authorList>
            <person name="Looft T."/>
            <person name="Bayles D.O."/>
            <person name="Alt D.P."/>
            <person name="Stanton T.B."/>
        </authorList>
    </citation>
    <scope>NUCLEOTIDE SEQUENCE [LARGE SCALE GENOMIC DNA]</scope>
    <source>
        <strain evidence="3 4">68-1-3</strain>
    </source>
</reference>
<keyword evidence="4" id="KW-1185">Reference proteome</keyword>
<dbReference type="KEGG" id="cbac:JI75_02420"/>
<gene>
    <name evidence="3" type="ORF">JI75_02420</name>
</gene>
<feature type="transmembrane region" description="Helical" evidence="2">
    <location>
        <begin position="37"/>
        <end position="59"/>
    </location>
</feature>
<dbReference type="AlphaFoldDB" id="A0A0A8B4G3"/>
<dbReference type="EMBL" id="CP009302">
    <property type="protein sequence ID" value="AJC11698.1"/>
    <property type="molecule type" value="Genomic_DNA"/>
</dbReference>
<evidence type="ECO:0000313" key="3">
    <source>
        <dbReference type="EMBL" id="AJC11698.1"/>
    </source>
</evidence>
<protein>
    <submittedName>
        <fullName evidence="3">Uncharacterized protein</fullName>
    </submittedName>
</protein>
<dbReference type="HOGENOM" id="CLU_2786783_0_0_11"/>
<sequence>MTGGISARRRRRSAPRGSRSRLDDYTLPRLGCTAGRAAAAVAGVALAIAAAEGICWLIYAARFVWGVI</sequence>
<proteinExistence type="predicted"/>
<keyword evidence="2" id="KW-0812">Transmembrane</keyword>
<name>A0A0A8B4G3_9ACTN</name>
<evidence type="ECO:0000256" key="1">
    <source>
        <dbReference type="SAM" id="MobiDB-lite"/>
    </source>
</evidence>
<keyword evidence="2" id="KW-1133">Transmembrane helix</keyword>